<dbReference type="InterPro" id="IPR016181">
    <property type="entry name" value="Acyl_CoA_acyltransferase"/>
</dbReference>
<gene>
    <name evidence="2" type="ORF">GMJLKIPL_1012</name>
</gene>
<dbReference type="Gene3D" id="3.40.630.30">
    <property type="match status" value="1"/>
</dbReference>
<protein>
    <recommendedName>
        <fullName evidence="1">BioF2-like acetyltransferase domain-containing protein</fullName>
    </recommendedName>
</protein>
<dbReference type="SUPFAM" id="SSF55729">
    <property type="entry name" value="Acyl-CoA N-acyltransferases (Nat)"/>
    <property type="match status" value="1"/>
</dbReference>
<reference evidence="2" key="1">
    <citation type="journal article" date="2021" name="Front. Microbiol.">
        <title>Comprehensive Comparative Genomics and Phenotyping of Methylobacterium Species.</title>
        <authorList>
            <person name="Alessa O."/>
            <person name="Ogura Y."/>
            <person name="Fujitani Y."/>
            <person name="Takami H."/>
            <person name="Hayashi T."/>
            <person name="Sahin N."/>
            <person name="Tani A."/>
        </authorList>
    </citation>
    <scope>NUCLEOTIDE SEQUENCE</scope>
    <source>
        <strain evidence="2">DSM 17168</strain>
    </source>
</reference>
<comment type="caution">
    <text evidence="2">The sequence shown here is derived from an EMBL/GenBank/DDBJ whole genome shotgun (WGS) entry which is preliminary data.</text>
</comment>
<sequence length="391" mass="42032">METNRIDDRAQGGLAWAARPAAWRRPWWPGEAGVRTVRSGAVVVRVCPAVTAGEIWPEPGAGVGHAFQSADLIRAWIDTVGTARGVAPWIADVRDRAGARLLVLALGIERRAGLRLLRFLDGGVMDYTQPLLFPASRDLPDATLAAIWTGLVRGLPRFDVAILDKMPAEADGLPNPLIRLGAVRHPPDGYAMSLGGTPEALAARLPRQRSRARHRRQLAQAAESVALRIAATPAEADALLTALLDHKERQLRAMGRPGLRERPGVEAFYRRAAADLVPSGRVEVSALTADGAVIAGCFCLVEAGRTTMLLTAYADGPWERFSPGGLLLDDLIRRSHARGDAWFDFGIGDEAYKADYCDARVPLHRAVLPGSLIGRAVLAGRALLRRGPAPA</sequence>
<evidence type="ECO:0000313" key="3">
    <source>
        <dbReference type="Proteomes" id="UP001055153"/>
    </source>
</evidence>
<dbReference type="Pfam" id="PF13480">
    <property type="entry name" value="Acetyltransf_6"/>
    <property type="match status" value="1"/>
</dbReference>
<evidence type="ECO:0000313" key="2">
    <source>
        <dbReference type="EMBL" id="GJD99096.1"/>
    </source>
</evidence>
<organism evidence="2 3">
    <name type="scientific">Methylobacterium isbiliense</name>
    <dbReference type="NCBI Taxonomy" id="315478"/>
    <lineage>
        <taxon>Bacteria</taxon>
        <taxon>Pseudomonadati</taxon>
        <taxon>Pseudomonadota</taxon>
        <taxon>Alphaproteobacteria</taxon>
        <taxon>Hyphomicrobiales</taxon>
        <taxon>Methylobacteriaceae</taxon>
        <taxon>Methylobacterium</taxon>
    </lineage>
</organism>
<keyword evidence="3" id="KW-1185">Reference proteome</keyword>
<evidence type="ECO:0000259" key="1">
    <source>
        <dbReference type="Pfam" id="PF13480"/>
    </source>
</evidence>
<name>A0ABQ4S7D0_9HYPH</name>
<dbReference type="EMBL" id="BPQQ01000010">
    <property type="protein sequence ID" value="GJD99096.1"/>
    <property type="molecule type" value="Genomic_DNA"/>
</dbReference>
<dbReference type="InterPro" id="IPR038740">
    <property type="entry name" value="BioF2-like_GNAT_dom"/>
</dbReference>
<proteinExistence type="predicted"/>
<accession>A0ABQ4S7D0</accession>
<reference evidence="2" key="2">
    <citation type="submission" date="2021-08" db="EMBL/GenBank/DDBJ databases">
        <authorList>
            <person name="Tani A."/>
            <person name="Ola A."/>
            <person name="Ogura Y."/>
            <person name="Katsura K."/>
            <person name="Hayashi T."/>
        </authorList>
    </citation>
    <scope>NUCLEOTIDE SEQUENCE</scope>
    <source>
        <strain evidence="2">DSM 17168</strain>
    </source>
</reference>
<feature type="domain" description="BioF2-like acetyltransferase" evidence="1">
    <location>
        <begin position="207"/>
        <end position="353"/>
    </location>
</feature>
<dbReference type="Proteomes" id="UP001055153">
    <property type="component" value="Unassembled WGS sequence"/>
</dbReference>
<dbReference type="RefSeq" id="WP_238233975.1">
    <property type="nucleotide sequence ID" value="NZ_BPQQ01000010.1"/>
</dbReference>